<dbReference type="SUPFAM" id="SSF54506">
    <property type="entry name" value="Diaminopimelate epimerase-like"/>
    <property type="match status" value="1"/>
</dbReference>
<gene>
    <name evidence="3" type="ORF">CFP56_041019</name>
</gene>
<dbReference type="PANTHER" id="PTHR13774">
    <property type="entry name" value="PHENAZINE BIOSYNTHESIS PROTEIN"/>
    <property type="match status" value="1"/>
</dbReference>
<dbReference type="InterPro" id="IPR003719">
    <property type="entry name" value="Phenazine_PhzF-like"/>
</dbReference>
<dbReference type="GO" id="GO:0016853">
    <property type="term" value="F:isomerase activity"/>
    <property type="evidence" value="ECO:0007669"/>
    <property type="project" value="UniProtKB-KW"/>
</dbReference>
<keyword evidence="4" id="KW-1185">Reference proteome</keyword>
<evidence type="ECO:0000256" key="2">
    <source>
        <dbReference type="ARBA" id="ARBA00023235"/>
    </source>
</evidence>
<evidence type="ECO:0000313" key="4">
    <source>
        <dbReference type="Proteomes" id="UP000237347"/>
    </source>
</evidence>
<accession>A0AAW0LJN9</accession>
<sequence length="269" mass="29268">MGYRWIRTRVGRSVAVGSRGCSGKQRRSGLSGIALGRSWKTSLQCALCEDRESNLEILVVSFERDEQWLQAVAAEFETPMTCYLTRSTGSDSLDSPNPRYFTPFAEIELCGHATLAAAHALFSFGLLDSHIIEFVTPSNILTAKKFPETKASENGEAQECFLIELNFPTVPTINFSSEKFHQFPYSLVEIQPVFDAICKCPGMGIIVSGAAPSGSGFDFYSLFFCPKLGINEAPVCGNAHCALAPTGARNWGSVILLLSVIFTISIANS</sequence>
<reference evidence="3 4" key="1">
    <citation type="journal article" date="2018" name="Sci. Data">
        <title>The draft genome sequence of cork oak.</title>
        <authorList>
            <person name="Ramos A.M."/>
            <person name="Usie A."/>
            <person name="Barbosa P."/>
            <person name="Barros P.M."/>
            <person name="Capote T."/>
            <person name="Chaves I."/>
            <person name="Simoes F."/>
            <person name="Abreu I."/>
            <person name="Carrasquinho I."/>
            <person name="Faro C."/>
            <person name="Guimaraes J.B."/>
            <person name="Mendonca D."/>
            <person name="Nobrega F."/>
            <person name="Rodrigues L."/>
            <person name="Saibo N.J.M."/>
            <person name="Varela M.C."/>
            <person name="Egas C."/>
            <person name="Matos J."/>
            <person name="Miguel C.M."/>
            <person name="Oliveira M.M."/>
            <person name="Ricardo C.P."/>
            <person name="Goncalves S."/>
        </authorList>
    </citation>
    <scope>NUCLEOTIDE SEQUENCE [LARGE SCALE GENOMIC DNA]</scope>
    <source>
        <strain evidence="4">cv. HL8</strain>
    </source>
</reference>
<comment type="caution">
    <text evidence="3">The sequence shown here is derived from an EMBL/GenBank/DDBJ whole genome shotgun (WGS) entry which is preliminary data.</text>
</comment>
<dbReference type="Pfam" id="PF02567">
    <property type="entry name" value="PhzC-PhzF"/>
    <property type="match status" value="2"/>
</dbReference>
<comment type="similarity">
    <text evidence="1">Belongs to the PhzF family.</text>
</comment>
<evidence type="ECO:0000256" key="1">
    <source>
        <dbReference type="ARBA" id="ARBA00008270"/>
    </source>
</evidence>
<keyword evidence="2 3" id="KW-0413">Isomerase</keyword>
<dbReference type="Gene3D" id="3.10.310.10">
    <property type="entry name" value="Diaminopimelate Epimerase, Chain A, domain 1"/>
    <property type="match status" value="2"/>
</dbReference>
<dbReference type="AlphaFoldDB" id="A0AAW0LJN9"/>
<dbReference type="PANTHER" id="PTHR13774:SF17">
    <property type="entry name" value="PHENAZINE BIOSYNTHESIS-LIKE DOMAIN-CONTAINING PROTEIN"/>
    <property type="match status" value="1"/>
</dbReference>
<evidence type="ECO:0000313" key="3">
    <source>
        <dbReference type="EMBL" id="KAK7851724.1"/>
    </source>
</evidence>
<organism evidence="3 4">
    <name type="scientific">Quercus suber</name>
    <name type="common">Cork oak</name>
    <dbReference type="NCBI Taxonomy" id="58331"/>
    <lineage>
        <taxon>Eukaryota</taxon>
        <taxon>Viridiplantae</taxon>
        <taxon>Streptophyta</taxon>
        <taxon>Embryophyta</taxon>
        <taxon>Tracheophyta</taxon>
        <taxon>Spermatophyta</taxon>
        <taxon>Magnoliopsida</taxon>
        <taxon>eudicotyledons</taxon>
        <taxon>Gunneridae</taxon>
        <taxon>Pentapetalae</taxon>
        <taxon>rosids</taxon>
        <taxon>fabids</taxon>
        <taxon>Fagales</taxon>
        <taxon>Fagaceae</taxon>
        <taxon>Quercus</taxon>
    </lineage>
</organism>
<dbReference type="EMBL" id="PKMF04000083">
    <property type="protein sequence ID" value="KAK7851724.1"/>
    <property type="molecule type" value="Genomic_DNA"/>
</dbReference>
<name>A0AAW0LJN9_QUESU</name>
<dbReference type="GO" id="GO:0005737">
    <property type="term" value="C:cytoplasm"/>
    <property type="evidence" value="ECO:0007669"/>
    <property type="project" value="TreeGrafter"/>
</dbReference>
<dbReference type="Proteomes" id="UP000237347">
    <property type="component" value="Unassembled WGS sequence"/>
</dbReference>
<protein>
    <submittedName>
        <fullName evidence="3">Isomerase</fullName>
    </submittedName>
</protein>
<proteinExistence type="inferred from homology"/>